<feature type="transmembrane region" description="Helical" evidence="1">
    <location>
        <begin position="17"/>
        <end position="34"/>
    </location>
</feature>
<evidence type="ECO:0000259" key="2">
    <source>
        <dbReference type="PROSITE" id="PS50234"/>
    </source>
</evidence>
<gene>
    <name evidence="3" type="ORF">A3C07_03845</name>
</gene>
<dbReference type="Proteomes" id="UP000179023">
    <property type="component" value="Unassembled WGS sequence"/>
</dbReference>
<keyword evidence="1" id="KW-1133">Transmembrane helix</keyword>
<evidence type="ECO:0000313" key="4">
    <source>
        <dbReference type="Proteomes" id="UP000179023"/>
    </source>
</evidence>
<dbReference type="PROSITE" id="PS50234">
    <property type="entry name" value="VWFA"/>
    <property type="match status" value="1"/>
</dbReference>
<feature type="transmembrane region" description="Helical" evidence="1">
    <location>
        <begin position="63"/>
        <end position="82"/>
    </location>
</feature>
<dbReference type="STRING" id="1802270.A3C07_03845"/>
<protein>
    <recommendedName>
        <fullName evidence="2">VWFA domain-containing protein</fullName>
    </recommendedName>
</protein>
<accession>A0A1G2KI84</accession>
<dbReference type="InterPro" id="IPR036465">
    <property type="entry name" value="vWFA_dom_sf"/>
</dbReference>
<feature type="domain" description="VWFA" evidence="2">
    <location>
        <begin position="99"/>
        <end position="304"/>
    </location>
</feature>
<dbReference type="AlphaFoldDB" id="A0A1G2KI84"/>
<dbReference type="SMART" id="SM00327">
    <property type="entry name" value="VWA"/>
    <property type="match status" value="1"/>
</dbReference>
<dbReference type="EMBL" id="MHQI01000051">
    <property type="protein sequence ID" value="OGZ98983.1"/>
    <property type="molecule type" value="Genomic_DNA"/>
</dbReference>
<comment type="caution">
    <text evidence="3">The sequence shown here is derived from an EMBL/GenBank/DDBJ whole genome shotgun (WGS) entry which is preliminary data.</text>
</comment>
<sequence length="377" mass="42384">MTDFWAVFDVVFRRPELLWFCVLFVVGIPAFFFWKRKVVLQTLEDPWIRMHLPNAKLPSSLRYFFIAIGFGLLCSLLVAVIAEPERRLIHKEPVYGHIRVAFVLDTSLSMVRAEDVLPNRLAGAKEVIKRFVDKLWYAEDTKGHYSISLVPFAGGAVSLYLPFTTSRESFLESLENVDGQTITTAGTSLLAALNGYGELLRKYPARDKETVDIAILISDGGKEEGIGVERNEIGQEIKSLQGTVRIYTIGVGTVQVVGGKRIPQPVKLVIRGDDGSFDYMRRVQGNANSPPLVSSLDEDILQVVARMGGGEYAFFENKENLFGVFQDIILKNRKLIDYADRTLYVSAVKEFLIPAIILAFFLFGYVRSAAIFLRIRL</sequence>
<organism evidence="3 4">
    <name type="scientific">Candidatus Sungbacteria bacterium RIFCSPHIGHO2_02_FULL_47_11</name>
    <dbReference type="NCBI Taxonomy" id="1802270"/>
    <lineage>
        <taxon>Bacteria</taxon>
        <taxon>Candidatus Sungiibacteriota</taxon>
    </lineage>
</organism>
<dbReference type="Pfam" id="PF13519">
    <property type="entry name" value="VWA_2"/>
    <property type="match status" value="1"/>
</dbReference>
<evidence type="ECO:0000313" key="3">
    <source>
        <dbReference type="EMBL" id="OGZ98983.1"/>
    </source>
</evidence>
<proteinExistence type="predicted"/>
<dbReference type="Gene3D" id="3.40.50.410">
    <property type="entry name" value="von Willebrand factor, type A domain"/>
    <property type="match status" value="1"/>
</dbReference>
<evidence type="ECO:0000256" key="1">
    <source>
        <dbReference type="SAM" id="Phobius"/>
    </source>
</evidence>
<keyword evidence="1" id="KW-0812">Transmembrane</keyword>
<dbReference type="InterPro" id="IPR002035">
    <property type="entry name" value="VWF_A"/>
</dbReference>
<dbReference type="SUPFAM" id="SSF53300">
    <property type="entry name" value="vWA-like"/>
    <property type="match status" value="1"/>
</dbReference>
<name>A0A1G2KI84_9BACT</name>
<reference evidence="3 4" key="1">
    <citation type="journal article" date="2016" name="Nat. Commun.">
        <title>Thousands of microbial genomes shed light on interconnected biogeochemical processes in an aquifer system.</title>
        <authorList>
            <person name="Anantharaman K."/>
            <person name="Brown C.T."/>
            <person name="Hug L.A."/>
            <person name="Sharon I."/>
            <person name="Castelle C.J."/>
            <person name="Probst A.J."/>
            <person name="Thomas B.C."/>
            <person name="Singh A."/>
            <person name="Wilkins M.J."/>
            <person name="Karaoz U."/>
            <person name="Brodie E.L."/>
            <person name="Williams K.H."/>
            <person name="Hubbard S.S."/>
            <person name="Banfield J.F."/>
        </authorList>
    </citation>
    <scope>NUCLEOTIDE SEQUENCE [LARGE SCALE GENOMIC DNA]</scope>
</reference>
<feature type="transmembrane region" description="Helical" evidence="1">
    <location>
        <begin position="351"/>
        <end position="373"/>
    </location>
</feature>
<keyword evidence="1" id="KW-0472">Membrane</keyword>